<feature type="compositionally biased region" description="Basic residues" evidence="2">
    <location>
        <begin position="35"/>
        <end position="55"/>
    </location>
</feature>
<dbReference type="GO" id="GO:0009982">
    <property type="term" value="F:pseudouridine synthase activity"/>
    <property type="evidence" value="ECO:0007669"/>
    <property type="project" value="TreeGrafter"/>
</dbReference>
<dbReference type="PANTHER" id="PTHR21600:SF40">
    <property type="entry name" value="PSEUDOURIDYLATE SYNTHASE RPUSD2"/>
    <property type="match status" value="1"/>
</dbReference>
<dbReference type="VEuPathDB" id="AmoebaDB:ACA1_100040"/>
<dbReference type="GeneID" id="14913759"/>
<dbReference type="GO" id="GO:0000455">
    <property type="term" value="P:enzyme-directed rRNA pseudouridine synthesis"/>
    <property type="evidence" value="ECO:0007669"/>
    <property type="project" value="TreeGrafter"/>
</dbReference>
<protein>
    <submittedName>
        <fullName evidence="3">Uncharacterized protein</fullName>
    </submittedName>
</protein>
<evidence type="ECO:0000256" key="2">
    <source>
        <dbReference type="SAM" id="MobiDB-lite"/>
    </source>
</evidence>
<organism evidence="3 4">
    <name type="scientific">Acanthamoeba castellanii (strain ATCC 30010 / Neff)</name>
    <dbReference type="NCBI Taxonomy" id="1257118"/>
    <lineage>
        <taxon>Eukaryota</taxon>
        <taxon>Amoebozoa</taxon>
        <taxon>Discosea</taxon>
        <taxon>Longamoebia</taxon>
        <taxon>Centramoebida</taxon>
        <taxon>Acanthamoebidae</taxon>
        <taxon>Acanthamoeba</taxon>
    </lineage>
</organism>
<keyword evidence="4" id="KW-1185">Reference proteome</keyword>
<dbReference type="PROSITE" id="PS50889">
    <property type="entry name" value="S4"/>
    <property type="match status" value="1"/>
</dbReference>
<gene>
    <name evidence="3" type="ORF">ACA1_100040</name>
</gene>
<evidence type="ECO:0000256" key="1">
    <source>
        <dbReference type="PROSITE-ProRule" id="PRU00182"/>
    </source>
</evidence>
<dbReference type="EMBL" id="KB008097">
    <property type="protein sequence ID" value="ELR13189.1"/>
    <property type="molecule type" value="Genomic_DNA"/>
</dbReference>
<feature type="region of interest" description="Disordered" evidence="2">
    <location>
        <begin position="1"/>
        <end position="64"/>
    </location>
</feature>
<dbReference type="GO" id="GO:0003723">
    <property type="term" value="F:RNA binding"/>
    <property type="evidence" value="ECO:0007669"/>
    <property type="project" value="UniProtKB-KW"/>
</dbReference>
<evidence type="ECO:0000313" key="3">
    <source>
        <dbReference type="EMBL" id="ELR13189.1"/>
    </source>
</evidence>
<dbReference type="InterPro" id="IPR050188">
    <property type="entry name" value="RluA_PseudoU_synthase"/>
</dbReference>
<dbReference type="RefSeq" id="XP_004335202.1">
    <property type="nucleotide sequence ID" value="XM_004335154.1"/>
</dbReference>
<name>L8GK38_ACACF</name>
<evidence type="ECO:0000313" key="4">
    <source>
        <dbReference type="Proteomes" id="UP000011083"/>
    </source>
</evidence>
<keyword evidence="1" id="KW-0694">RNA-binding</keyword>
<dbReference type="AlphaFoldDB" id="L8GK38"/>
<dbReference type="STRING" id="1257118.L8GK38"/>
<sequence>MEADQTRGEAGLPCAVSAAKRKRDDEAEEVPQQHKAPKKKLSKRERRELRHKHQKALPLRPSDAADQAPVVVAAAAERDQPPYIIDSDKGLRRVGLYHYEFKTHAKGRWVGRTVLDVFAKEFSAHSLAYYHEALKDGRIRLNGQIVDEGAVVQEHDVLSHLIHRHEPPVTSAPIRIVHQSDELVVIDKPASIPLSLSVGGGGGDGQRCTGWTG</sequence>
<dbReference type="OrthoDB" id="424794at2759"/>
<dbReference type="KEGG" id="acan:ACA1_100040"/>
<reference evidence="3 4" key="1">
    <citation type="journal article" date="2013" name="Genome Biol.">
        <title>Genome of Acanthamoeba castellanii highlights extensive lateral gene transfer and early evolution of tyrosine kinase signaling.</title>
        <authorList>
            <person name="Clarke M."/>
            <person name="Lohan A.J."/>
            <person name="Liu B."/>
            <person name="Lagkouvardos I."/>
            <person name="Roy S."/>
            <person name="Zafar N."/>
            <person name="Bertelli C."/>
            <person name="Schilde C."/>
            <person name="Kianianmomeni A."/>
            <person name="Burglin T.R."/>
            <person name="Frech C."/>
            <person name="Turcotte B."/>
            <person name="Kopec K.O."/>
            <person name="Synnott J.M."/>
            <person name="Choo C."/>
            <person name="Paponov I."/>
            <person name="Finkler A."/>
            <person name="Soon Heng Tan C."/>
            <person name="Hutchins A.P."/>
            <person name="Weinmeier T."/>
            <person name="Rattei T."/>
            <person name="Chu J.S."/>
            <person name="Gimenez G."/>
            <person name="Irimia M."/>
            <person name="Rigden D.J."/>
            <person name="Fitzpatrick D.A."/>
            <person name="Lorenzo-Morales J."/>
            <person name="Bateman A."/>
            <person name="Chiu C.H."/>
            <person name="Tang P."/>
            <person name="Hegemann P."/>
            <person name="Fromm H."/>
            <person name="Raoult D."/>
            <person name="Greub G."/>
            <person name="Miranda-Saavedra D."/>
            <person name="Chen N."/>
            <person name="Nash P."/>
            <person name="Ginger M.L."/>
            <person name="Horn M."/>
            <person name="Schaap P."/>
            <person name="Caler L."/>
            <person name="Loftus B."/>
        </authorList>
    </citation>
    <scope>NUCLEOTIDE SEQUENCE [LARGE SCALE GENOMIC DNA]</scope>
    <source>
        <strain evidence="3 4">Neff</strain>
    </source>
</reference>
<proteinExistence type="predicted"/>
<dbReference type="Proteomes" id="UP000011083">
    <property type="component" value="Unassembled WGS sequence"/>
</dbReference>
<dbReference type="PANTHER" id="PTHR21600">
    <property type="entry name" value="MITOCHONDRIAL RNA PSEUDOURIDINE SYNTHASE"/>
    <property type="match status" value="1"/>
</dbReference>
<accession>L8GK38</accession>